<accession>A0A2A9EXJ2</accession>
<evidence type="ECO:0000313" key="3">
    <source>
        <dbReference type="EMBL" id="PFG43608.1"/>
    </source>
</evidence>
<reference evidence="3 4" key="1">
    <citation type="submission" date="2017-10" db="EMBL/GenBank/DDBJ databases">
        <title>Sequencing the genomes of 1000 actinobacteria strains.</title>
        <authorList>
            <person name="Klenk H.-P."/>
        </authorList>
    </citation>
    <scope>NUCLEOTIDE SEQUENCE [LARGE SCALE GENOMIC DNA]</scope>
    <source>
        <strain evidence="3 4">DSM 21863</strain>
    </source>
</reference>
<feature type="compositionally biased region" description="Basic and acidic residues" evidence="1">
    <location>
        <begin position="186"/>
        <end position="204"/>
    </location>
</feature>
<dbReference type="Proteomes" id="UP000224130">
    <property type="component" value="Unassembled WGS sequence"/>
</dbReference>
<proteinExistence type="predicted"/>
<dbReference type="Gene3D" id="2.60.40.1890">
    <property type="entry name" value="PCu(A)C copper chaperone"/>
    <property type="match status" value="1"/>
</dbReference>
<sequence>MTSHLHRTAPAVTLLTLGALALAACAPADDPAAVPAAAAAAASSVTMADPWVKAADEGMSAAFGRITNDGTTDVTVVGAASPAATAIELHETVDDGSGAMTMREVDGGFVVPAGESVALEPGGDHLMLMGLTGPLETGAEVTITLTFSDDSTTEISAPVKDYSGANESYYGDDTDTDTDMDMDMDGGDHGDLESDHEHTVDEDS</sequence>
<dbReference type="InterPro" id="IPR007410">
    <property type="entry name" value="LpqE-like"/>
</dbReference>
<keyword evidence="2" id="KW-0732">Signal</keyword>
<organism evidence="3 4">
    <name type="scientific">Isoptericola jiangsuensis</name>
    <dbReference type="NCBI Taxonomy" id="548579"/>
    <lineage>
        <taxon>Bacteria</taxon>
        <taxon>Bacillati</taxon>
        <taxon>Actinomycetota</taxon>
        <taxon>Actinomycetes</taxon>
        <taxon>Micrococcales</taxon>
        <taxon>Promicromonosporaceae</taxon>
        <taxon>Isoptericola</taxon>
    </lineage>
</organism>
<dbReference type="InterPro" id="IPR036182">
    <property type="entry name" value="PCuAC_sf"/>
</dbReference>
<dbReference type="PANTHER" id="PTHR36302">
    <property type="entry name" value="BLR7088 PROTEIN"/>
    <property type="match status" value="1"/>
</dbReference>
<evidence type="ECO:0000313" key="4">
    <source>
        <dbReference type="Proteomes" id="UP000224130"/>
    </source>
</evidence>
<dbReference type="AlphaFoldDB" id="A0A2A9EXJ2"/>
<evidence type="ECO:0000256" key="2">
    <source>
        <dbReference type="SAM" id="SignalP"/>
    </source>
</evidence>
<name>A0A2A9EXJ2_9MICO</name>
<comment type="caution">
    <text evidence="3">The sequence shown here is derived from an EMBL/GenBank/DDBJ whole genome shotgun (WGS) entry which is preliminary data.</text>
</comment>
<feature type="compositionally biased region" description="Acidic residues" evidence="1">
    <location>
        <begin position="170"/>
        <end position="185"/>
    </location>
</feature>
<keyword evidence="4" id="KW-1185">Reference proteome</keyword>
<dbReference type="SUPFAM" id="SSF110087">
    <property type="entry name" value="DR1885-like metal-binding protein"/>
    <property type="match status" value="1"/>
</dbReference>
<dbReference type="Pfam" id="PF04314">
    <property type="entry name" value="PCuAC"/>
    <property type="match status" value="1"/>
</dbReference>
<evidence type="ECO:0008006" key="5">
    <source>
        <dbReference type="Google" id="ProtNLM"/>
    </source>
</evidence>
<feature type="region of interest" description="Disordered" evidence="1">
    <location>
        <begin position="155"/>
        <end position="204"/>
    </location>
</feature>
<feature type="signal peptide" evidence="2">
    <location>
        <begin position="1"/>
        <end position="28"/>
    </location>
</feature>
<feature type="chain" id="PRO_5012427997" description="Copper(I)-binding protein" evidence="2">
    <location>
        <begin position="29"/>
        <end position="204"/>
    </location>
</feature>
<dbReference type="PANTHER" id="PTHR36302:SF1">
    <property type="entry name" value="COPPER CHAPERONE PCU(A)C"/>
    <property type="match status" value="1"/>
</dbReference>
<dbReference type="PROSITE" id="PS51257">
    <property type="entry name" value="PROKAR_LIPOPROTEIN"/>
    <property type="match status" value="1"/>
</dbReference>
<evidence type="ECO:0000256" key="1">
    <source>
        <dbReference type="SAM" id="MobiDB-lite"/>
    </source>
</evidence>
<gene>
    <name evidence="3" type="ORF">ATJ88_2314</name>
</gene>
<dbReference type="RefSeq" id="WP_098463941.1">
    <property type="nucleotide sequence ID" value="NZ_PDJJ01000001.1"/>
</dbReference>
<protein>
    <recommendedName>
        <fullName evidence="5">Copper(I)-binding protein</fullName>
    </recommendedName>
</protein>
<dbReference type="OrthoDB" id="9796962at2"/>
<dbReference type="EMBL" id="PDJJ01000001">
    <property type="protein sequence ID" value="PFG43608.1"/>
    <property type="molecule type" value="Genomic_DNA"/>
</dbReference>
<dbReference type="InterPro" id="IPR058248">
    <property type="entry name" value="Lxx211020-like"/>
</dbReference>